<proteinExistence type="inferred from homology"/>
<dbReference type="InterPro" id="IPR050363">
    <property type="entry name" value="MIP/Aquaporin"/>
</dbReference>
<feature type="transmembrane region" description="Helical" evidence="9">
    <location>
        <begin position="203"/>
        <end position="226"/>
    </location>
</feature>
<evidence type="ECO:0000256" key="4">
    <source>
        <dbReference type="ARBA" id="ARBA00022692"/>
    </source>
</evidence>
<dbReference type="InterPro" id="IPR023271">
    <property type="entry name" value="Aquaporin-like"/>
</dbReference>
<dbReference type="STRING" id="36087.A0A077ZAQ0"/>
<sequence>MRRRKSSFEKRAKGTKTTSKNEWTLFVRSIRADISVGNLLGGHINPAVTLALCIVGNCQWKLLPAYWIGQYFGAFIASSILYGVYSGALNKFDQGNRMVSGPTATASIFATYPLDHVSNGQTFFDQIVSTGILLLIVCAITDERNMEVPKHIVPLAIGTVFVAILSAFGFNCGGAMNPARDFSPRVFTAVAGWGSETFSYRNYWFWVPIIGPYLGAIVGAALYQLLIAIHWPMSHQVSGLGTQKESLTLQ</sequence>
<dbReference type="AlphaFoldDB" id="A0A077ZAQ0"/>
<evidence type="ECO:0000313" key="10">
    <source>
        <dbReference type="EMBL" id="CDW56894.1"/>
    </source>
</evidence>
<feature type="transmembrane region" description="Helical" evidence="9">
    <location>
        <begin position="65"/>
        <end position="85"/>
    </location>
</feature>
<evidence type="ECO:0000256" key="3">
    <source>
        <dbReference type="ARBA" id="ARBA00022448"/>
    </source>
</evidence>
<dbReference type="PANTHER" id="PTHR43829:SF9">
    <property type="entry name" value="AQUAPORIN-9"/>
    <property type="match status" value="1"/>
</dbReference>
<dbReference type="SUPFAM" id="SSF81338">
    <property type="entry name" value="Aquaporin-like"/>
    <property type="match status" value="1"/>
</dbReference>
<dbReference type="Proteomes" id="UP000030665">
    <property type="component" value="Unassembled WGS sequence"/>
</dbReference>
<dbReference type="GO" id="GO:0015250">
    <property type="term" value="F:water channel activity"/>
    <property type="evidence" value="ECO:0007669"/>
    <property type="project" value="TreeGrafter"/>
</dbReference>
<dbReference type="InterPro" id="IPR022357">
    <property type="entry name" value="MIP_CS"/>
</dbReference>
<protein>
    <submittedName>
        <fullName evidence="10">Aquaporin 9</fullName>
    </submittedName>
</protein>
<dbReference type="OrthoDB" id="3222at2759"/>
<evidence type="ECO:0000313" key="11">
    <source>
        <dbReference type="Proteomes" id="UP000030665"/>
    </source>
</evidence>
<evidence type="ECO:0000256" key="5">
    <source>
        <dbReference type="ARBA" id="ARBA00022989"/>
    </source>
</evidence>
<keyword evidence="5 9" id="KW-1133">Transmembrane helix</keyword>
<keyword evidence="11" id="KW-1185">Reference proteome</keyword>
<reference evidence="10" key="1">
    <citation type="submission" date="2014-01" db="EMBL/GenBank/DDBJ databases">
        <authorList>
            <person name="Aslett M."/>
        </authorList>
    </citation>
    <scope>NUCLEOTIDE SEQUENCE</scope>
</reference>
<comment type="similarity">
    <text evidence="2 8">Belongs to the MIP/aquaporin (TC 1.A.8) family.</text>
</comment>
<dbReference type="EMBL" id="HG806092">
    <property type="protein sequence ID" value="CDW56894.1"/>
    <property type="molecule type" value="Genomic_DNA"/>
</dbReference>
<reference evidence="10" key="2">
    <citation type="submission" date="2014-03" db="EMBL/GenBank/DDBJ databases">
        <title>The whipworm genome and dual-species transcriptomics of an intimate host-pathogen interaction.</title>
        <authorList>
            <person name="Foth B.J."/>
            <person name="Tsai I.J."/>
            <person name="Reid A.J."/>
            <person name="Bancroft A.J."/>
            <person name="Nichol S."/>
            <person name="Tracey A."/>
            <person name="Holroyd N."/>
            <person name="Cotton J.A."/>
            <person name="Stanley E.J."/>
            <person name="Zarowiecki M."/>
            <person name="Liu J.Z."/>
            <person name="Huckvale T."/>
            <person name="Cooper P.J."/>
            <person name="Grencis R.K."/>
            <person name="Berriman M."/>
        </authorList>
    </citation>
    <scope>NUCLEOTIDE SEQUENCE [LARGE SCALE GENOMIC DNA]</scope>
</reference>
<evidence type="ECO:0000256" key="7">
    <source>
        <dbReference type="ARBA" id="ARBA00045280"/>
    </source>
</evidence>
<evidence type="ECO:0000256" key="8">
    <source>
        <dbReference type="RuleBase" id="RU000477"/>
    </source>
</evidence>
<dbReference type="GO" id="GO:0015254">
    <property type="term" value="F:glycerol channel activity"/>
    <property type="evidence" value="ECO:0007669"/>
    <property type="project" value="TreeGrafter"/>
</dbReference>
<feature type="transmembrane region" description="Helical" evidence="9">
    <location>
        <begin position="152"/>
        <end position="170"/>
    </location>
</feature>
<dbReference type="CDD" id="cd00333">
    <property type="entry name" value="MIP"/>
    <property type="match status" value="1"/>
</dbReference>
<keyword evidence="3 8" id="KW-0813">Transport</keyword>
<dbReference type="Gene3D" id="1.20.1080.10">
    <property type="entry name" value="Glycerol uptake facilitator protein"/>
    <property type="match status" value="1"/>
</dbReference>
<name>A0A077ZAQ0_TRITR</name>
<dbReference type="PANTHER" id="PTHR43829">
    <property type="entry name" value="AQUAPORIN OR AQUAGLYCEROPORIN RELATED"/>
    <property type="match status" value="1"/>
</dbReference>
<organism evidence="10 11">
    <name type="scientific">Trichuris trichiura</name>
    <name type="common">Whipworm</name>
    <name type="synonym">Trichocephalus trichiurus</name>
    <dbReference type="NCBI Taxonomy" id="36087"/>
    <lineage>
        <taxon>Eukaryota</taxon>
        <taxon>Metazoa</taxon>
        <taxon>Ecdysozoa</taxon>
        <taxon>Nematoda</taxon>
        <taxon>Enoplea</taxon>
        <taxon>Dorylaimia</taxon>
        <taxon>Trichinellida</taxon>
        <taxon>Trichuridae</taxon>
        <taxon>Trichuris</taxon>
    </lineage>
</organism>
<gene>
    <name evidence="10" type="ORF">TTRE_0000517701</name>
</gene>
<comment type="subcellular location">
    <subcellularLocation>
        <location evidence="1">Membrane</location>
        <topology evidence="1">Multi-pass membrane protein</topology>
    </subcellularLocation>
</comment>
<keyword evidence="4 8" id="KW-0812">Transmembrane</keyword>
<evidence type="ECO:0000256" key="2">
    <source>
        <dbReference type="ARBA" id="ARBA00006175"/>
    </source>
</evidence>
<dbReference type="PRINTS" id="PR00783">
    <property type="entry name" value="MINTRINSICP"/>
</dbReference>
<dbReference type="InterPro" id="IPR000425">
    <property type="entry name" value="MIP"/>
</dbReference>
<dbReference type="PROSITE" id="PS00221">
    <property type="entry name" value="MIP"/>
    <property type="match status" value="1"/>
</dbReference>
<keyword evidence="6 9" id="KW-0472">Membrane</keyword>
<dbReference type="Pfam" id="PF00230">
    <property type="entry name" value="MIP"/>
    <property type="match status" value="1"/>
</dbReference>
<evidence type="ECO:0000256" key="1">
    <source>
        <dbReference type="ARBA" id="ARBA00004141"/>
    </source>
</evidence>
<dbReference type="GO" id="GO:0016323">
    <property type="term" value="C:basolateral plasma membrane"/>
    <property type="evidence" value="ECO:0007669"/>
    <property type="project" value="TreeGrafter"/>
</dbReference>
<comment type="function">
    <text evidence="7">Aquaglyceroporin that may modulate the water content and osmolytes during anhydrobiosis.</text>
</comment>
<accession>A0A077ZAQ0</accession>
<evidence type="ECO:0000256" key="9">
    <source>
        <dbReference type="SAM" id="Phobius"/>
    </source>
</evidence>
<evidence type="ECO:0000256" key="6">
    <source>
        <dbReference type="ARBA" id="ARBA00023136"/>
    </source>
</evidence>